<gene>
    <name evidence="1" type="ORF">pEaSNUABM2_00224</name>
</gene>
<evidence type="ECO:0000313" key="2">
    <source>
        <dbReference type="Proteomes" id="UP000827974"/>
    </source>
</evidence>
<proteinExistence type="predicted"/>
<name>A0AAE7XT49_9CAUD</name>
<dbReference type="EMBL" id="MZ443786">
    <property type="protein sequence ID" value="QZE59468.1"/>
    <property type="molecule type" value="Genomic_DNA"/>
</dbReference>
<keyword evidence="2" id="KW-1185">Reference proteome</keyword>
<organism evidence="1 2">
    <name type="scientific">Erwinia phage pEa_SNUABM_2</name>
    <dbReference type="NCBI Taxonomy" id="2869547"/>
    <lineage>
        <taxon>Viruses</taxon>
        <taxon>Duplodnaviria</taxon>
        <taxon>Heunggongvirae</taxon>
        <taxon>Uroviricota</taxon>
        <taxon>Caudoviricetes</taxon>
        <taxon>Alexandravirus</taxon>
        <taxon>Alexandravirus SNUABM2</taxon>
    </lineage>
</organism>
<evidence type="ECO:0000313" key="1">
    <source>
        <dbReference type="EMBL" id="QZE59468.1"/>
    </source>
</evidence>
<protein>
    <submittedName>
        <fullName evidence="1">Uncharacterized protein</fullName>
    </submittedName>
</protein>
<reference evidence="1 2" key="1">
    <citation type="submission" date="2021-06" db="EMBL/GenBank/DDBJ databases">
        <title>Complete genome sequence of Erwinia phage pEa_SNUABM_2.</title>
        <authorList>
            <person name="Kim S.G."/>
            <person name="Park S.C."/>
        </authorList>
    </citation>
    <scope>NUCLEOTIDE SEQUENCE [LARGE SCALE GENOMIC DNA]</scope>
</reference>
<sequence length="121" mass="13588">MEQLDLLRVVNEIVSEFGRSHYLAQGSVGTNTEHYATYETLISVMADSTGSFHEADLRAKIAAQIDEYRVVGFTRTYNEQVKEFVLKLTDPVFTYRDPQECPANGKVLYSVSIGFPFVAAN</sequence>
<dbReference type="Proteomes" id="UP000827974">
    <property type="component" value="Segment"/>
</dbReference>
<accession>A0AAE7XT49</accession>